<feature type="chain" id="PRO_5004581666" evidence="1">
    <location>
        <begin position="22"/>
        <end position="375"/>
    </location>
</feature>
<keyword evidence="1" id="KW-0732">Signal</keyword>
<proteinExistence type="predicted"/>
<organism evidence="2 3">
    <name type="scientific">Tetranychus urticae</name>
    <name type="common">Two-spotted spider mite</name>
    <dbReference type="NCBI Taxonomy" id="32264"/>
    <lineage>
        <taxon>Eukaryota</taxon>
        <taxon>Metazoa</taxon>
        <taxon>Ecdysozoa</taxon>
        <taxon>Arthropoda</taxon>
        <taxon>Chelicerata</taxon>
        <taxon>Arachnida</taxon>
        <taxon>Acari</taxon>
        <taxon>Acariformes</taxon>
        <taxon>Trombidiformes</taxon>
        <taxon>Prostigmata</taxon>
        <taxon>Eleutherengona</taxon>
        <taxon>Raphignathae</taxon>
        <taxon>Tetranychoidea</taxon>
        <taxon>Tetranychidae</taxon>
        <taxon>Tetranychus</taxon>
    </lineage>
</organism>
<dbReference type="Proteomes" id="UP000015104">
    <property type="component" value="Unassembled WGS sequence"/>
</dbReference>
<dbReference type="HOGENOM" id="CLU_738363_0_0_1"/>
<dbReference type="EnsemblMetazoa" id="tetur184g00010.1">
    <property type="protein sequence ID" value="tetur184g00010.1"/>
    <property type="gene ID" value="tetur184g00010"/>
</dbReference>
<evidence type="ECO:0000256" key="1">
    <source>
        <dbReference type="SAM" id="SignalP"/>
    </source>
</evidence>
<dbReference type="EMBL" id="CAEY01000354">
    <property type="status" value="NOT_ANNOTATED_CDS"/>
    <property type="molecule type" value="Genomic_DNA"/>
</dbReference>
<protein>
    <submittedName>
        <fullName evidence="2">Uncharacterized protein</fullName>
    </submittedName>
</protein>
<evidence type="ECO:0000313" key="3">
    <source>
        <dbReference type="Proteomes" id="UP000015104"/>
    </source>
</evidence>
<evidence type="ECO:0000313" key="2">
    <source>
        <dbReference type="EnsemblMetazoa" id="tetur184g00010.1"/>
    </source>
</evidence>
<keyword evidence="3" id="KW-1185">Reference proteome</keyword>
<sequence length="375" mass="42870">MFPNVFFLLLLSLFNVKFSNQTTIESKCNDKYEPARYDLVANDGDLLLTADFQMESTNAFEPILSVELRPYTNSSSSSTIFFQIEDGLIRSTYVFECKHSAHNESTCSSGFFGHTEESNCIINQGTCKWLLKVGTNALITSEKKHEISLIDLIVLPKVAEIVLTNSIDYNIVKDVTGLPIYHWSYARYCEYNKKIYNLDGNMMTLKKENGSFELFIYRLLKSDLENPRHLTLINSKNSSISIFCDDVSNDILVWTKTGFHENSVLDKYILRQQIDRLRCGISLSLEMEGENSSFSFNDAPLKIIHKVNGYDNIIQEVKFESDFFDVHSPEIETTSTASVDQHDVDDENQEHDKVNPLIGIALTIITLVKSYFDLW</sequence>
<reference evidence="3" key="1">
    <citation type="submission" date="2011-08" db="EMBL/GenBank/DDBJ databases">
        <authorList>
            <person name="Rombauts S."/>
        </authorList>
    </citation>
    <scope>NUCLEOTIDE SEQUENCE</scope>
    <source>
        <strain evidence="3">London</strain>
    </source>
</reference>
<feature type="signal peptide" evidence="1">
    <location>
        <begin position="1"/>
        <end position="21"/>
    </location>
</feature>
<reference evidence="2" key="2">
    <citation type="submission" date="2015-06" db="UniProtKB">
        <authorList>
            <consortium name="EnsemblMetazoa"/>
        </authorList>
    </citation>
    <scope>IDENTIFICATION</scope>
</reference>
<dbReference type="AlphaFoldDB" id="T1KQH1"/>
<accession>T1KQH1</accession>
<name>T1KQH1_TETUR</name>